<keyword evidence="2" id="KW-1185">Reference proteome</keyword>
<dbReference type="AlphaFoldDB" id="A0A0C9U7A1"/>
<evidence type="ECO:0000313" key="2">
    <source>
        <dbReference type="Proteomes" id="UP000053647"/>
    </source>
</evidence>
<dbReference type="EMBL" id="KN819339">
    <property type="protein sequence ID" value="KIJ15021.1"/>
    <property type="molecule type" value="Genomic_DNA"/>
</dbReference>
<protein>
    <submittedName>
        <fullName evidence="1">Uncharacterized protein</fullName>
    </submittedName>
</protein>
<organism evidence="1 2">
    <name type="scientific">Paxillus involutus ATCC 200175</name>
    <dbReference type="NCBI Taxonomy" id="664439"/>
    <lineage>
        <taxon>Eukaryota</taxon>
        <taxon>Fungi</taxon>
        <taxon>Dikarya</taxon>
        <taxon>Basidiomycota</taxon>
        <taxon>Agaricomycotina</taxon>
        <taxon>Agaricomycetes</taxon>
        <taxon>Agaricomycetidae</taxon>
        <taxon>Boletales</taxon>
        <taxon>Paxilineae</taxon>
        <taxon>Paxillaceae</taxon>
        <taxon>Paxillus</taxon>
    </lineage>
</organism>
<gene>
    <name evidence="1" type="ORF">PAXINDRAFT_99802</name>
</gene>
<sequence length="72" mass="7962">MLLRSTPAEDVRDDRDRRREAYAVSLMRGSKLEIGSYSPNSRAIPPSFGLPRNALSPIALSCVLGLTMLTRD</sequence>
<name>A0A0C9U7A1_PAXIN</name>
<dbReference type="HOGENOM" id="CLU_2722895_0_0_1"/>
<reference evidence="2" key="2">
    <citation type="submission" date="2015-01" db="EMBL/GenBank/DDBJ databases">
        <title>Evolutionary Origins and Diversification of the Mycorrhizal Mutualists.</title>
        <authorList>
            <consortium name="DOE Joint Genome Institute"/>
            <consortium name="Mycorrhizal Genomics Consortium"/>
            <person name="Kohler A."/>
            <person name="Kuo A."/>
            <person name="Nagy L.G."/>
            <person name="Floudas D."/>
            <person name="Copeland A."/>
            <person name="Barry K.W."/>
            <person name="Cichocki N."/>
            <person name="Veneault-Fourrey C."/>
            <person name="LaButti K."/>
            <person name="Lindquist E.A."/>
            <person name="Lipzen A."/>
            <person name="Lundell T."/>
            <person name="Morin E."/>
            <person name="Murat C."/>
            <person name="Riley R."/>
            <person name="Ohm R."/>
            <person name="Sun H."/>
            <person name="Tunlid A."/>
            <person name="Henrissat B."/>
            <person name="Grigoriev I.V."/>
            <person name="Hibbett D.S."/>
            <person name="Martin F."/>
        </authorList>
    </citation>
    <scope>NUCLEOTIDE SEQUENCE [LARGE SCALE GENOMIC DNA]</scope>
    <source>
        <strain evidence="2">ATCC 200175</strain>
    </source>
</reference>
<dbReference type="Proteomes" id="UP000053647">
    <property type="component" value="Unassembled WGS sequence"/>
</dbReference>
<reference evidence="1 2" key="1">
    <citation type="submission" date="2014-06" db="EMBL/GenBank/DDBJ databases">
        <authorList>
            <consortium name="DOE Joint Genome Institute"/>
            <person name="Kuo A."/>
            <person name="Kohler A."/>
            <person name="Nagy L.G."/>
            <person name="Floudas D."/>
            <person name="Copeland A."/>
            <person name="Barry K.W."/>
            <person name="Cichocki N."/>
            <person name="Veneault-Fourrey C."/>
            <person name="LaButti K."/>
            <person name="Lindquist E.A."/>
            <person name="Lipzen A."/>
            <person name="Lundell T."/>
            <person name="Morin E."/>
            <person name="Murat C."/>
            <person name="Sun H."/>
            <person name="Tunlid A."/>
            <person name="Henrissat B."/>
            <person name="Grigoriev I.V."/>
            <person name="Hibbett D.S."/>
            <person name="Martin F."/>
            <person name="Nordberg H.P."/>
            <person name="Cantor M.N."/>
            <person name="Hua S.X."/>
        </authorList>
    </citation>
    <scope>NUCLEOTIDE SEQUENCE [LARGE SCALE GENOMIC DNA]</scope>
    <source>
        <strain evidence="1 2">ATCC 200175</strain>
    </source>
</reference>
<evidence type="ECO:0000313" key="1">
    <source>
        <dbReference type="EMBL" id="KIJ15021.1"/>
    </source>
</evidence>
<proteinExistence type="predicted"/>
<accession>A0A0C9U7A1</accession>